<dbReference type="PRINTS" id="PR01595">
    <property type="entry name" value="SYCDCHAPRONE"/>
</dbReference>
<keyword evidence="1" id="KW-0802">TPR repeat</keyword>
<dbReference type="InterPro" id="IPR005415">
    <property type="entry name" value="T3SS_Ca_resp_chp_LcrH/SycD"/>
</dbReference>
<dbReference type="EMBL" id="PNYC01000007">
    <property type="protein sequence ID" value="PMS36422.1"/>
    <property type="molecule type" value="Genomic_DNA"/>
</dbReference>
<dbReference type="InterPro" id="IPR011990">
    <property type="entry name" value="TPR-like_helical_dom_sf"/>
</dbReference>
<protein>
    <submittedName>
        <fullName evidence="2">Tetratricopeptide repeat protein</fullName>
    </submittedName>
</protein>
<evidence type="ECO:0000256" key="1">
    <source>
        <dbReference type="PROSITE-ProRule" id="PRU00339"/>
    </source>
</evidence>
<comment type="caution">
    <text evidence="2">The sequence shown here is derived from an EMBL/GenBank/DDBJ whole genome shotgun (WGS) entry which is preliminary data.</text>
</comment>
<proteinExistence type="predicted"/>
<organism evidence="2 3">
    <name type="scientific">Trinickia symbiotica</name>
    <dbReference type="NCBI Taxonomy" id="863227"/>
    <lineage>
        <taxon>Bacteria</taxon>
        <taxon>Pseudomonadati</taxon>
        <taxon>Pseudomonadota</taxon>
        <taxon>Betaproteobacteria</taxon>
        <taxon>Burkholderiales</taxon>
        <taxon>Burkholderiaceae</taxon>
        <taxon>Trinickia</taxon>
    </lineage>
</organism>
<dbReference type="RefSeq" id="WP_018443643.1">
    <property type="nucleotide sequence ID" value="NZ_KB890217.1"/>
</dbReference>
<dbReference type="InterPro" id="IPR019734">
    <property type="entry name" value="TPR_rpt"/>
</dbReference>
<gene>
    <name evidence="2" type="ORF">C0Z20_13205</name>
</gene>
<dbReference type="OrthoDB" id="8941358at2"/>
<dbReference type="PROSITE" id="PS50005">
    <property type="entry name" value="TPR"/>
    <property type="match status" value="1"/>
</dbReference>
<evidence type="ECO:0000313" key="3">
    <source>
        <dbReference type="Proteomes" id="UP000235777"/>
    </source>
</evidence>
<dbReference type="Pfam" id="PF14559">
    <property type="entry name" value="TPR_19"/>
    <property type="match status" value="1"/>
</dbReference>
<accession>A0A2N7X4E2</accession>
<feature type="repeat" description="TPR" evidence="1">
    <location>
        <begin position="74"/>
        <end position="107"/>
    </location>
</feature>
<evidence type="ECO:0000313" key="2">
    <source>
        <dbReference type="EMBL" id="PMS36422.1"/>
    </source>
</evidence>
<reference evidence="2 3" key="1">
    <citation type="submission" date="2018-01" db="EMBL/GenBank/DDBJ databases">
        <title>Whole genome analyses suggest that Burkholderia sensu lato contains two further novel genera in the rhizoxinica-symbiotica group Mycetohabitans gen. nov., and Trinickia gen. nov.: implications for the evolution of diazotrophy and nodulation in the Burkholderiaceae.</title>
        <authorList>
            <person name="Estrada-de los Santos P."/>
            <person name="Palmer M."/>
            <person name="Chavez-Ramirez B."/>
            <person name="Beukes C."/>
            <person name="Steenkamp E.T."/>
            <person name="Hirsch A.M."/>
            <person name="Manyaka P."/>
            <person name="Maluk M."/>
            <person name="Lafos M."/>
            <person name="Crook M."/>
            <person name="Gross E."/>
            <person name="Simon M.F."/>
            <person name="Bueno dos Reis Junior F."/>
            <person name="Poole P.S."/>
            <person name="Venter S.N."/>
            <person name="James E.K."/>
        </authorList>
    </citation>
    <scope>NUCLEOTIDE SEQUENCE [LARGE SCALE GENOMIC DNA]</scope>
    <source>
        <strain evidence="2 3">JPY 581</strain>
    </source>
</reference>
<dbReference type="STRING" id="863227.GCA_000373005_05029"/>
<dbReference type="Proteomes" id="UP000235777">
    <property type="component" value="Unassembled WGS sequence"/>
</dbReference>
<dbReference type="SUPFAM" id="SSF48452">
    <property type="entry name" value="TPR-like"/>
    <property type="match status" value="1"/>
</dbReference>
<keyword evidence="3" id="KW-1185">Reference proteome</keyword>
<dbReference type="SMART" id="SM00028">
    <property type="entry name" value="TPR"/>
    <property type="match status" value="2"/>
</dbReference>
<name>A0A2N7X4E2_9BURK</name>
<dbReference type="AlphaFoldDB" id="A0A2N7X4E2"/>
<dbReference type="Gene3D" id="1.25.40.10">
    <property type="entry name" value="Tetratricopeptide repeat domain"/>
    <property type="match status" value="1"/>
</dbReference>
<sequence>MSEIDEIAQEDEAAFIAQYAALIEKHGNLADLLGIADHEMEDCYQEALTSYYDGDYLFASRCFSALTFVNPLDGELHLATGNAMQQLGEHSAALQYFSAAARQLPADPGAWFRVGECQVALSQYDEARDTLRHCLSLCATSNARPGLYPHAKALMDQLL</sequence>